<evidence type="ECO:0008006" key="4">
    <source>
        <dbReference type="Google" id="ProtNLM"/>
    </source>
</evidence>
<protein>
    <recommendedName>
        <fullName evidence="4">Lipoprotein</fullName>
    </recommendedName>
</protein>
<comment type="caution">
    <text evidence="2">The sequence shown here is derived from an EMBL/GenBank/DDBJ whole genome shotgun (WGS) entry which is preliminary data.</text>
</comment>
<name>A0ABS9NNA0_9NEIS</name>
<evidence type="ECO:0000313" key="2">
    <source>
        <dbReference type="EMBL" id="MCG6504025.1"/>
    </source>
</evidence>
<keyword evidence="1" id="KW-0732">Signal</keyword>
<feature type="chain" id="PRO_5045719715" description="Lipoprotein" evidence="1">
    <location>
        <begin position="19"/>
        <end position="219"/>
    </location>
</feature>
<accession>A0ABS9NNA0</accession>
<evidence type="ECO:0000256" key="1">
    <source>
        <dbReference type="SAM" id="SignalP"/>
    </source>
</evidence>
<dbReference type="RefSeq" id="WP_238746733.1">
    <property type="nucleotide sequence ID" value="NZ_JAKOOW010000023.1"/>
</dbReference>
<organism evidence="2 3">
    <name type="scientific">Kingella pumchi</name>
    <dbReference type="NCBI Taxonomy" id="2779506"/>
    <lineage>
        <taxon>Bacteria</taxon>
        <taxon>Pseudomonadati</taxon>
        <taxon>Pseudomonadota</taxon>
        <taxon>Betaproteobacteria</taxon>
        <taxon>Neisseriales</taxon>
        <taxon>Neisseriaceae</taxon>
        <taxon>Kingella</taxon>
    </lineage>
</organism>
<dbReference type="EMBL" id="JAKOOW010000023">
    <property type="protein sequence ID" value="MCG6504025.1"/>
    <property type="molecule type" value="Genomic_DNA"/>
</dbReference>
<sequence>MKPLLRLLLPLALLAALAGCEGALSQDLSDDASAAAAASAAVEAQSAERPLPQLPAAQSGNLLLDAAALADAQQRLSEQLGRPAEQILITGSIDFYDGDEPRIEIDLVAPDDALRSEHYIYRSGLWQRSETDILPPERKKPLPAEALSSVRFDQAAELAQAWAAKAAGVHAVVREPYYLSLMPLADGSRFWHSATIETRRGQYYLSFRRDGSVWEFKKL</sequence>
<evidence type="ECO:0000313" key="3">
    <source>
        <dbReference type="Proteomes" id="UP001298424"/>
    </source>
</evidence>
<proteinExistence type="predicted"/>
<feature type="signal peptide" evidence="1">
    <location>
        <begin position="1"/>
        <end position="18"/>
    </location>
</feature>
<dbReference type="Proteomes" id="UP001298424">
    <property type="component" value="Unassembled WGS sequence"/>
</dbReference>
<dbReference type="PROSITE" id="PS51257">
    <property type="entry name" value="PROKAR_LIPOPROTEIN"/>
    <property type="match status" value="1"/>
</dbReference>
<gene>
    <name evidence="2" type="ORF">MB824_05895</name>
</gene>
<keyword evidence="3" id="KW-1185">Reference proteome</keyword>
<reference evidence="2 3" key="1">
    <citation type="submission" date="2022-02" db="EMBL/GenBank/DDBJ databases">
        <title>Genome sequence data of Kingella unionensis sp. nov. strain CICC 24913 (CCUG 75125).</title>
        <authorList>
            <person name="Xiao M."/>
        </authorList>
    </citation>
    <scope>NUCLEOTIDE SEQUENCE [LARGE SCALE GENOMIC DNA]</scope>
    <source>
        <strain evidence="2 3">CICC 24913</strain>
    </source>
</reference>